<dbReference type="AlphaFoldDB" id="A0A1G2CLB0"/>
<sequence>MKILIYLGVIILLVAEALSIMAYMSLPSNTFIAPIPSAPSKSTSTPASQNAPSRTAPLPRTVEPAKPEPGQALPSIKGPTENPPNY</sequence>
<dbReference type="Proteomes" id="UP000178348">
    <property type="component" value="Unassembled WGS sequence"/>
</dbReference>
<gene>
    <name evidence="2" type="ORF">A2946_03640</name>
</gene>
<feature type="compositionally biased region" description="Low complexity" evidence="1">
    <location>
        <begin position="35"/>
        <end position="48"/>
    </location>
</feature>
<evidence type="ECO:0000313" key="2">
    <source>
        <dbReference type="EMBL" id="OGZ02175.1"/>
    </source>
</evidence>
<evidence type="ECO:0000313" key="3">
    <source>
        <dbReference type="Proteomes" id="UP000178348"/>
    </source>
</evidence>
<proteinExistence type="predicted"/>
<accession>A0A1G2CLB0</accession>
<evidence type="ECO:0000256" key="1">
    <source>
        <dbReference type="SAM" id="MobiDB-lite"/>
    </source>
</evidence>
<feature type="region of interest" description="Disordered" evidence="1">
    <location>
        <begin position="35"/>
        <end position="86"/>
    </location>
</feature>
<name>A0A1G2CLB0_9BACT</name>
<dbReference type="EMBL" id="MHLB01000021">
    <property type="protein sequence ID" value="OGZ02175.1"/>
    <property type="molecule type" value="Genomic_DNA"/>
</dbReference>
<reference evidence="2 3" key="1">
    <citation type="journal article" date="2016" name="Nat. Commun.">
        <title>Thousands of microbial genomes shed light on interconnected biogeochemical processes in an aquifer system.</title>
        <authorList>
            <person name="Anantharaman K."/>
            <person name="Brown C.T."/>
            <person name="Hug L.A."/>
            <person name="Sharon I."/>
            <person name="Castelle C.J."/>
            <person name="Probst A.J."/>
            <person name="Thomas B.C."/>
            <person name="Singh A."/>
            <person name="Wilkins M.J."/>
            <person name="Karaoz U."/>
            <person name="Brodie E.L."/>
            <person name="Williams K.H."/>
            <person name="Hubbard S.S."/>
            <person name="Banfield J.F."/>
        </authorList>
    </citation>
    <scope>NUCLEOTIDE SEQUENCE [LARGE SCALE GENOMIC DNA]</scope>
</reference>
<protein>
    <submittedName>
        <fullName evidence="2">Uncharacterized protein</fullName>
    </submittedName>
</protein>
<organism evidence="2 3">
    <name type="scientific">Candidatus Liptonbacteria bacterium RIFCSPLOWO2_01_FULL_53_13</name>
    <dbReference type="NCBI Taxonomy" id="1798651"/>
    <lineage>
        <taxon>Bacteria</taxon>
        <taxon>Candidatus Liptoniibacteriota</taxon>
    </lineage>
</organism>
<comment type="caution">
    <text evidence="2">The sequence shown here is derived from an EMBL/GenBank/DDBJ whole genome shotgun (WGS) entry which is preliminary data.</text>
</comment>